<comment type="caution">
    <text evidence="1">The sequence shown here is derived from an EMBL/GenBank/DDBJ whole genome shotgun (WGS) entry which is preliminary data.</text>
</comment>
<dbReference type="InterPro" id="IPR051162">
    <property type="entry name" value="T4SS_component"/>
</dbReference>
<evidence type="ECO:0000313" key="2">
    <source>
        <dbReference type="Proteomes" id="UP000241639"/>
    </source>
</evidence>
<evidence type="ECO:0000313" key="1">
    <source>
        <dbReference type="EMBL" id="PTM52715.1"/>
    </source>
</evidence>
<dbReference type="PANTHER" id="PTHR30121">
    <property type="entry name" value="UNCHARACTERIZED PROTEIN YJGR-RELATED"/>
    <property type="match status" value="1"/>
</dbReference>
<dbReference type="SUPFAM" id="SSF52540">
    <property type="entry name" value="P-loop containing nucleoside triphosphate hydrolases"/>
    <property type="match status" value="1"/>
</dbReference>
<reference evidence="1 2" key="1">
    <citation type="submission" date="2018-04" db="EMBL/GenBank/DDBJ databases">
        <title>Genomic Encyclopedia of Archaeal and Bacterial Type Strains, Phase II (KMG-II): from individual species to whole genera.</title>
        <authorList>
            <person name="Goeker M."/>
        </authorList>
    </citation>
    <scope>NUCLEOTIDE SEQUENCE [LARGE SCALE GENOMIC DNA]</scope>
    <source>
        <strain evidence="1 2">DSM 45169</strain>
    </source>
</reference>
<dbReference type="PANTHER" id="PTHR30121:SF6">
    <property type="entry name" value="SLR6007 PROTEIN"/>
    <property type="match status" value="1"/>
</dbReference>
<sequence length="825" mass="93251">MIHLPSEIRENIAIINGVPFGWGRIESYTYSTLSEQEANSKLNDATNFFRRGLYPGATGYMWLVRKEQDWKDELDQIVKRAPKAHRRTLEQSNEAWLRVIEEQQARSRYEFIVALELRQQQSFLSNLSQLLPIDRNGIERVIGKTPAPLLNKNRVLQQYQRAFAKQVSQLGDVEALEAEEIANFYRQHSYQGLTLPPIGDTLRSLFPWERRDKSFLLPNPIEDEGKRIRIDTPDGPQYVAYIPVALLPDKILAPGFDLMYDIPNLGGNIQGLLHWQQKGYRQSKTMAGRHKKVAKSNRKHVAEVDDPSLIDDDQEIEAELMEAEIVRSKSPMNNLRMIFQVSGDTPTDLDEQCKALIDDLDTKGVTAHHPSADQGEYYDSWLPSTYWGPMGYKIPQLPDRTAAIAMPGALDVVGDPIGPPKGFLMSNGSVFRFHLAWGSQNDQSSHVVITGRIGSGKTTLIYQIVEDAMMTVPARGLIPDLKGDHERWADHPTLKEDVQLVELDGRKVSGVLCPFHLGLDEQEAKEVALDYIEHTLGLDREQRVFGLQNDIMTAIERAVGKGNPSMARVIEELGSEDMREEAREMSQTLRRAQDLPLGRLIFGEVQEESKIRFPKTGLIVLRLRNLKLPKKGESVVRLSQRLSEVIMTGISVLNRQFLLEGKENGTFSFSVLDEFEIYTRTRTGSDQVNEIIRLGRSKFCGALVATQNPSDVPSNIRNNAGYFICLGTSDSEETKLAMKAMEVDLEHSGIYEKLLELGKKQSTKANKGRAVARKDSQAYVKDLANRVGLVKFLIPQAEMREFWKTRPELEEVDENEAQEAEEVGV</sequence>
<dbReference type="RefSeq" id="WP_107728663.1">
    <property type="nucleotide sequence ID" value="NZ_PZZP01000005.1"/>
</dbReference>
<proteinExistence type="predicted"/>
<keyword evidence="2" id="KW-1185">Reference proteome</keyword>
<gene>
    <name evidence="1" type="ORF">C8J48_3708</name>
</gene>
<name>A0A2T4YZX9_9BACL</name>
<protein>
    <submittedName>
        <fullName evidence="1">AAA domain-containing protein</fullName>
    </submittedName>
</protein>
<accession>A0A2T4YZX9</accession>
<dbReference type="EMBL" id="PZZP01000005">
    <property type="protein sequence ID" value="PTM52715.1"/>
    <property type="molecule type" value="Genomic_DNA"/>
</dbReference>
<dbReference type="Pfam" id="PF12846">
    <property type="entry name" value="AAA_10"/>
    <property type="match status" value="1"/>
</dbReference>
<dbReference type="OrthoDB" id="1647424at2"/>
<dbReference type="Gene3D" id="3.40.50.300">
    <property type="entry name" value="P-loop containing nucleotide triphosphate hydrolases"/>
    <property type="match status" value="1"/>
</dbReference>
<organism evidence="1 2">
    <name type="scientific">Desmospora activa DSM 45169</name>
    <dbReference type="NCBI Taxonomy" id="1121389"/>
    <lineage>
        <taxon>Bacteria</taxon>
        <taxon>Bacillati</taxon>
        <taxon>Bacillota</taxon>
        <taxon>Bacilli</taxon>
        <taxon>Bacillales</taxon>
        <taxon>Thermoactinomycetaceae</taxon>
        <taxon>Desmospora</taxon>
    </lineage>
</organism>
<dbReference type="AlphaFoldDB" id="A0A2T4YZX9"/>
<dbReference type="InterPro" id="IPR027417">
    <property type="entry name" value="P-loop_NTPase"/>
</dbReference>
<dbReference type="Proteomes" id="UP000241639">
    <property type="component" value="Unassembled WGS sequence"/>
</dbReference>